<dbReference type="PANTHER" id="PTHR43827:SF3">
    <property type="entry name" value="NADP-DEPENDENT OXIDOREDUCTASE DOMAIN-CONTAINING PROTEIN"/>
    <property type="match status" value="1"/>
</dbReference>
<dbReference type="EMBL" id="CH408155">
    <property type="protein sequence ID" value="EDK36958.1"/>
    <property type="molecule type" value="Genomic_DNA"/>
</dbReference>
<dbReference type="Pfam" id="PF00248">
    <property type="entry name" value="Aldo_ket_red"/>
    <property type="match status" value="1"/>
</dbReference>
<dbReference type="InterPro" id="IPR044494">
    <property type="entry name" value="AKR3C2/3"/>
</dbReference>
<dbReference type="PANTHER" id="PTHR43827">
    <property type="entry name" value="2,5-DIKETO-D-GLUCONIC ACID REDUCTASE"/>
    <property type="match status" value="1"/>
</dbReference>
<dbReference type="RefSeq" id="XP_001487679.1">
    <property type="nucleotide sequence ID" value="XM_001487629.1"/>
</dbReference>
<evidence type="ECO:0000256" key="5">
    <source>
        <dbReference type="ARBA" id="ARBA00051098"/>
    </source>
</evidence>
<dbReference type="HOGENOM" id="CLU_023205_0_3_1"/>
<keyword evidence="2" id="KW-0521">NADP</keyword>
<dbReference type="KEGG" id="pgu:PGUG_01056"/>
<dbReference type="SUPFAM" id="SSF51430">
    <property type="entry name" value="NAD(P)-linked oxidoreductase"/>
    <property type="match status" value="1"/>
</dbReference>
<dbReference type="GO" id="GO:0042180">
    <property type="term" value="P:ketone metabolic process"/>
    <property type="evidence" value="ECO:0007669"/>
    <property type="project" value="UniProtKB-ARBA"/>
</dbReference>
<dbReference type="GO" id="GO:0047011">
    <property type="term" value="F:2-dehydropantolactone reductase (A-specific) activity"/>
    <property type="evidence" value="ECO:0007669"/>
    <property type="project" value="UniProtKB-ARBA"/>
</dbReference>
<dbReference type="eggNOG" id="KOG1577">
    <property type="taxonomic scope" value="Eukaryota"/>
</dbReference>
<evidence type="ECO:0000256" key="4">
    <source>
        <dbReference type="ARBA" id="ARBA00050878"/>
    </source>
</evidence>
<dbReference type="FunFam" id="3.20.20.100:FF:000002">
    <property type="entry name" value="2,5-diketo-D-gluconic acid reductase A"/>
    <property type="match status" value="1"/>
</dbReference>
<accession>A5DCQ1</accession>
<protein>
    <recommendedName>
        <fullName evidence="7">2-dehydropantolactone reductase</fullName>
        <ecNumber evidence="6">1.1.1.358</ecNumber>
    </recommendedName>
    <alternativeName>
        <fullName evidence="7">2-dehydropantolactone reductase</fullName>
    </alternativeName>
    <alternativeName>
        <fullName evidence="8">Ketopantoyl-lactone reductase</fullName>
    </alternativeName>
</protein>
<evidence type="ECO:0000256" key="8">
    <source>
        <dbReference type="ARBA" id="ARBA00081322"/>
    </source>
</evidence>
<dbReference type="InterPro" id="IPR023210">
    <property type="entry name" value="NADP_OxRdtase_dom"/>
</dbReference>
<dbReference type="OMA" id="GTKWQWL"/>
<dbReference type="InParanoid" id="A5DCQ1"/>
<dbReference type="AlphaFoldDB" id="A5DCQ1"/>
<keyword evidence="3" id="KW-0560">Oxidoreductase</keyword>
<dbReference type="GeneID" id="5128908"/>
<sequence>MTNFHNEITTLSSSTVNMARQFYTKSGQLLKIGTGSGTKWQWLKKGRPDEEKAQLHNELVDNLLRTINCGYRHLDTAEVYTTQPEVAAAVKKSGIPREEFWITTKYFPGVSHQAALTKGPIEFVNKALKELETDYLDLLLIHHPFVTPGLKDYLSLGDLWKEVIELKKQGLVREIGVSNFAVPHLKEVFESAGSEEFYPVVNQIEFHPFLQNQSKGIVDFCKEHNILIEAYGPLSPLFRADEENENVATFKKFLSELSSKYDKTEAQILLRYTIQKGLLPITTSSNEERIKQSLEVYGFELDDSDVNQIDELGSKFKFRKFFNDQYAAGFD</sequence>
<feature type="active site" description="Proton donor" evidence="9">
    <location>
        <position position="80"/>
    </location>
</feature>
<dbReference type="STRING" id="294746.A5DCQ1"/>
<feature type="domain" description="NADP-dependent oxidoreductase" evidence="12">
    <location>
        <begin position="56"/>
        <end position="312"/>
    </location>
</feature>
<dbReference type="FunCoup" id="A5DCQ1">
    <property type="interactions" value="220"/>
</dbReference>
<comment type="catalytic activity">
    <reaction evidence="5">
        <text>isatin + NADPH + H(+) = 3-hydroxyindolin-2-one + NADP(+)</text>
        <dbReference type="Rhea" id="RHEA:68608"/>
        <dbReference type="ChEBI" id="CHEBI:15378"/>
        <dbReference type="ChEBI" id="CHEBI:27539"/>
        <dbReference type="ChEBI" id="CHEBI:28536"/>
        <dbReference type="ChEBI" id="CHEBI:57783"/>
        <dbReference type="ChEBI" id="CHEBI:58349"/>
    </reaction>
</comment>
<dbReference type="InterPro" id="IPR036812">
    <property type="entry name" value="NAD(P)_OxRdtase_dom_sf"/>
</dbReference>
<evidence type="ECO:0000256" key="7">
    <source>
        <dbReference type="ARBA" id="ARBA00079693"/>
    </source>
</evidence>
<dbReference type="EC" id="1.1.1.358" evidence="6"/>
<gene>
    <name evidence="13" type="ORF">PGUG_01056</name>
</gene>
<name>A5DCQ1_PICGU</name>
<dbReference type="InterPro" id="IPR020471">
    <property type="entry name" value="AKR"/>
</dbReference>
<evidence type="ECO:0000256" key="10">
    <source>
        <dbReference type="PIRSR" id="PIRSR000097-2"/>
    </source>
</evidence>
<evidence type="ECO:0000259" key="12">
    <source>
        <dbReference type="Pfam" id="PF00248"/>
    </source>
</evidence>
<dbReference type="PRINTS" id="PR00069">
    <property type="entry name" value="ALDKETRDTASE"/>
</dbReference>
<reference evidence="13 14" key="1">
    <citation type="journal article" date="2009" name="Nature">
        <title>Evolution of pathogenicity and sexual reproduction in eight Candida genomes.</title>
        <authorList>
            <person name="Butler G."/>
            <person name="Rasmussen M.D."/>
            <person name="Lin M.F."/>
            <person name="Santos M.A."/>
            <person name="Sakthikumar S."/>
            <person name="Munro C.A."/>
            <person name="Rheinbay E."/>
            <person name="Grabherr M."/>
            <person name="Forche A."/>
            <person name="Reedy J.L."/>
            <person name="Agrafioti I."/>
            <person name="Arnaud M.B."/>
            <person name="Bates S."/>
            <person name="Brown A.J."/>
            <person name="Brunke S."/>
            <person name="Costanzo M.C."/>
            <person name="Fitzpatrick D.A."/>
            <person name="de Groot P.W."/>
            <person name="Harris D."/>
            <person name="Hoyer L.L."/>
            <person name="Hube B."/>
            <person name="Klis F.M."/>
            <person name="Kodira C."/>
            <person name="Lennard N."/>
            <person name="Logue M.E."/>
            <person name="Martin R."/>
            <person name="Neiman A.M."/>
            <person name="Nikolaou E."/>
            <person name="Quail M.A."/>
            <person name="Quinn J."/>
            <person name="Santos M.C."/>
            <person name="Schmitzberger F.F."/>
            <person name="Sherlock G."/>
            <person name="Shah P."/>
            <person name="Silverstein K.A."/>
            <person name="Skrzypek M.S."/>
            <person name="Soll D."/>
            <person name="Staggs R."/>
            <person name="Stansfield I."/>
            <person name="Stumpf M.P."/>
            <person name="Sudbery P.E."/>
            <person name="Srikantha T."/>
            <person name="Zeng Q."/>
            <person name="Berman J."/>
            <person name="Berriman M."/>
            <person name="Heitman J."/>
            <person name="Gow N.A."/>
            <person name="Lorenz M.C."/>
            <person name="Birren B.W."/>
            <person name="Kellis M."/>
            <person name="Cuomo C.A."/>
        </authorList>
    </citation>
    <scope>NUCLEOTIDE SEQUENCE [LARGE SCALE GENOMIC DNA]</scope>
    <source>
        <strain evidence="14">ATCC 6260 / CBS 566 / DSM 6381 / JCM 1539 / NBRC 10279 / NRRL Y-324</strain>
    </source>
</reference>
<dbReference type="CDD" id="cd19120">
    <property type="entry name" value="AKR_AKR3C2-3"/>
    <property type="match status" value="1"/>
</dbReference>
<organism evidence="13 14">
    <name type="scientific">Meyerozyma guilliermondii (strain ATCC 6260 / CBS 566 / DSM 6381 / JCM 1539 / NBRC 10279 / NRRL Y-324)</name>
    <name type="common">Yeast</name>
    <name type="synonym">Candida guilliermondii</name>
    <dbReference type="NCBI Taxonomy" id="294746"/>
    <lineage>
        <taxon>Eukaryota</taxon>
        <taxon>Fungi</taxon>
        <taxon>Dikarya</taxon>
        <taxon>Ascomycota</taxon>
        <taxon>Saccharomycotina</taxon>
        <taxon>Pichiomycetes</taxon>
        <taxon>Debaryomycetaceae</taxon>
        <taxon>Meyerozyma</taxon>
    </lineage>
</organism>
<dbReference type="InterPro" id="IPR018170">
    <property type="entry name" value="Aldo/ket_reductase_CS"/>
</dbReference>
<evidence type="ECO:0000256" key="1">
    <source>
        <dbReference type="ARBA" id="ARBA00007905"/>
    </source>
</evidence>
<dbReference type="PIRSF" id="PIRSF000097">
    <property type="entry name" value="AKR"/>
    <property type="match status" value="1"/>
</dbReference>
<evidence type="ECO:0000256" key="9">
    <source>
        <dbReference type="PIRSR" id="PIRSR000097-1"/>
    </source>
</evidence>
<evidence type="ECO:0000313" key="13">
    <source>
        <dbReference type="EMBL" id="EDK36958.1"/>
    </source>
</evidence>
<feature type="site" description="Lowers pKa of active site Tyr" evidence="11">
    <location>
        <position position="105"/>
    </location>
</feature>
<dbReference type="VEuPathDB" id="FungiDB:PGUG_01056"/>
<evidence type="ECO:0000256" key="6">
    <source>
        <dbReference type="ARBA" id="ARBA00066965"/>
    </source>
</evidence>
<dbReference type="Gene3D" id="3.20.20.100">
    <property type="entry name" value="NADP-dependent oxidoreductase domain"/>
    <property type="match status" value="1"/>
</dbReference>
<comment type="similarity">
    <text evidence="1">Belongs to the aldo/keto reductase family.</text>
</comment>
<proteinExistence type="inferred from homology"/>
<comment type="catalytic activity">
    <reaction evidence="4">
        <text>(R)-pantolactone + NADP(+) = 2-dehydropantolactone + NADPH + H(+)</text>
        <dbReference type="Rhea" id="RHEA:18981"/>
        <dbReference type="ChEBI" id="CHEBI:15378"/>
        <dbReference type="ChEBI" id="CHEBI:16719"/>
        <dbReference type="ChEBI" id="CHEBI:18395"/>
        <dbReference type="ChEBI" id="CHEBI:57783"/>
        <dbReference type="ChEBI" id="CHEBI:58349"/>
        <dbReference type="EC" id="1.1.1.358"/>
    </reaction>
</comment>
<dbReference type="PROSITE" id="PS00062">
    <property type="entry name" value="ALDOKETO_REDUCTASE_2"/>
    <property type="match status" value="1"/>
</dbReference>
<dbReference type="OrthoDB" id="416253at2759"/>
<evidence type="ECO:0000313" key="14">
    <source>
        <dbReference type="Proteomes" id="UP000001997"/>
    </source>
</evidence>
<feature type="binding site" evidence="10">
    <location>
        <position position="142"/>
    </location>
    <ligand>
        <name>substrate</name>
    </ligand>
</feature>
<dbReference type="GO" id="GO:0016652">
    <property type="term" value="F:oxidoreductase activity, acting on NAD(P)H as acceptor"/>
    <property type="evidence" value="ECO:0007669"/>
    <property type="project" value="InterPro"/>
</dbReference>
<evidence type="ECO:0000256" key="11">
    <source>
        <dbReference type="PIRSR" id="PIRSR000097-3"/>
    </source>
</evidence>
<dbReference type="Proteomes" id="UP000001997">
    <property type="component" value="Unassembled WGS sequence"/>
</dbReference>
<keyword evidence="14" id="KW-1185">Reference proteome</keyword>
<evidence type="ECO:0000256" key="3">
    <source>
        <dbReference type="ARBA" id="ARBA00023002"/>
    </source>
</evidence>
<evidence type="ECO:0000256" key="2">
    <source>
        <dbReference type="ARBA" id="ARBA00022857"/>
    </source>
</evidence>